<comment type="caution">
    <text evidence="2">The sequence shown here is derived from an EMBL/GenBank/DDBJ whole genome shotgun (WGS) entry which is preliminary data.</text>
</comment>
<dbReference type="Proteomes" id="UP001209755">
    <property type="component" value="Unassembled WGS sequence"/>
</dbReference>
<organism evidence="2 3">
    <name type="scientific">Rhodobium gokarnense</name>
    <dbReference type="NCBI Taxonomy" id="364296"/>
    <lineage>
        <taxon>Bacteria</taxon>
        <taxon>Pseudomonadati</taxon>
        <taxon>Pseudomonadota</taxon>
        <taxon>Alphaproteobacteria</taxon>
        <taxon>Hyphomicrobiales</taxon>
        <taxon>Rhodobiaceae</taxon>
        <taxon>Rhodobium</taxon>
    </lineage>
</organism>
<proteinExistence type="predicted"/>
<gene>
    <name evidence="2" type="ORF">M2319_002286</name>
</gene>
<feature type="transmembrane region" description="Helical" evidence="1">
    <location>
        <begin position="12"/>
        <end position="32"/>
    </location>
</feature>
<evidence type="ECO:0000313" key="3">
    <source>
        <dbReference type="Proteomes" id="UP001209755"/>
    </source>
</evidence>
<keyword evidence="1" id="KW-0472">Membrane</keyword>
<keyword evidence="3" id="KW-1185">Reference proteome</keyword>
<feature type="transmembrane region" description="Helical" evidence="1">
    <location>
        <begin position="116"/>
        <end position="136"/>
    </location>
</feature>
<feature type="transmembrane region" description="Helical" evidence="1">
    <location>
        <begin position="44"/>
        <end position="61"/>
    </location>
</feature>
<name>A0ABT3HC72_9HYPH</name>
<dbReference type="EMBL" id="JAOQNS010000005">
    <property type="protein sequence ID" value="MCW2307949.1"/>
    <property type="molecule type" value="Genomic_DNA"/>
</dbReference>
<sequence>MKMHRNKFKLEASITIVLSHVVIFFIAIIFQAKYGFGERSAFDVMSATIPLFGLFLSIIIKDTISGQFDLSSGKIITPQMVWITRIILGSYVIACLLTFLLFGIQSIKTPDELTSWIASIESALGVSLAMLVDSLFGGDQRKNDNVKIDI</sequence>
<feature type="transmembrane region" description="Helical" evidence="1">
    <location>
        <begin position="82"/>
        <end position="104"/>
    </location>
</feature>
<protein>
    <submittedName>
        <fullName evidence="2">Uncharacterized protein</fullName>
    </submittedName>
</protein>
<dbReference type="RefSeq" id="WP_264601569.1">
    <property type="nucleotide sequence ID" value="NZ_JAOQNS010000005.1"/>
</dbReference>
<keyword evidence="1" id="KW-1133">Transmembrane helix</keyword>
<evidence type="ECO:0000256" key="1">
    <source>
        <dbReference type="SAM" id="Phobius"/>
    </source>
</evidence>
<reference evidence="3" key="1">
    <citation type="submission" date="2023-07" db="EMBL/GenBank/DDBJ databases">
        <title>Genome sequencing of Purple Non-Sulfur Bacteria from various extreme environments.</title>
        <authorList>
            <person name="Mayer M."/>
        </authorList>
    </citation>
    <scope>NUCLEOTIDE SEQUENCE [LARGE SCALE GENOMIC DNA]</scope>
    <source>
        <strain evidence="3">DSM 17935</strain>
    </source>
</reference>
<accession>A0ABT3HC72</accession>
<evidence type="ECO:0000313" key="2">
    <source>
        <dbReference type="EMBL" id="MCW2307949.1"/>
    </source>
</evidence>
<keyword evidence="1" id="KW-0812">Transmembrane</keyword>